<feature type="region of interest" description="Disordered" evidence="1">
    <location>
        <begin position="85"/>
        <end position="104"/>
    </location>
</feature>
<gene>
    <name evidence="2" type="ORF">fugu_010028</name>
</gene>
<keyword evidence="3" id="KW-1185">Reference proteome</keyword>
<comment type="caution">
    <text evidence="2">The sequence shown here is derived from an EMBL/GenBank/DDBJ whole genome shotgun (WGS) entry which is preliminary data.</text>
</comment>
<dbReference type="EMBL" id="SWLE01000002">
    <property type="protein sequence ID" value="TNN02541.1"/>
    <property type="molecule type" value="Genomic_DNA"/>
</dbReference>
<evidence type="ECO:0000313" key="3">
    <source>
        <dbReference type="Proteomes" id="UP000516260"/>
    </source>
</evidence>
<protein>
    <submittedName>
        <fullName evidence="2">Uncharacterized protein</fullName>
    </submittedName>
</protein>
<organism evidence="2 3">
    <name type="scientific">Takifugu bimaculatus</name>
    <dbReference type="NCBI Taxonomy" id="433685"/>
    <lineage>
        <taxon>Eukaryota</taxon>
        <taxon>Metazoa</taxon>
        <taxon>Chordata</taxon>
        <taxon>Craniata</taxon>
        <taxon>Vertebrata</taxon>
        <taxon>Euteleostomi</taxon>
        <taxon>Actinopterygii</taxon>
        <taxon>Neopterygii</taxon>
        <taxon>Teleostei</taxon>
        <taxon>Neoteleostei</taxon>
        <taxon>Acanthomorphata</taxon>
        <taxon>Eupercaria</taxon>
        <taxon>Tetraodontiformes</taxon>
        <taxon>Tetradontoidea</taxon>
        <taxon>Tetraodontidae</taxon>
        <taxon>Takifugu</taxon>
    </lineage>
</organism>
<dbReference type="AlphaFoldDB" id="A0A4Z2CEF6"/>
<feature type="region of interest" description="Disordered" evidence="1">
    <location>
        <begin position="1"/>
        <end position="21"/>
    </location>
</feature>
<name>A0A4Z2CEF6_9TELE</name>
<accession>A0A4Z2CEF6</accession>
<evidence type="ECO:0000313" key="2">
    <source>
        <dbReference type="EMBL" id="TNN02541.1"/>
    </source>
</evidence>
<sequence>MSAHVCSTWTGPAGSSAGLTGPVRTPSVMADRVPPLLLEACVLLGASEDKLADIHQAQFNSDGSQERPLLEPEVLHVLTPPFFSGPSAEGSAVRSHGKKRLVPS</sequence>
<evidence type="ECO:0000256" key="1">
    <source>
        <dbReference type="SAM" id="MobiDB-lite"/>
    </source>
</evidence>
<feature type="compositionally biased region" description="Basic residues" evidence="1">
    <location>
        <begin position="95"/>
        <end position="104"/>
    </location>
</feature>
<dbReference type="Proteomes" id="UP000516260">
    <property type="component" value="Chromosome 10"/>
</dbReference>
<proteinExistence type="predicted"/>
<feature type="compositionally biased region" description="Polar residues" evidence="1">
    <location>
        <begin position="1"/>
        <end position="10"/>
    </location>
</feature>
<reference evidence="2 3" key="1">
    <citation type="submission" date="2019-04" db="EMBL/GenBank/DDBJ databases">
        <title>The sequence and de novo assembly of Takifugu bimaculatus genome using PacBio and Hi-C technologies.</title>
        <authorList>
            <person name="Xu P."/>
            <person name="Liu B."/>
            <person name="Zhou Z."/>
        </authorList>
    </citation>
    <scope>NUCLEOTIDE SEQUENCE [LARGE SCALE GENOMIC DNA]</scope>
    <source>
        <strain evidence="2">TB-2018</strain>
        <tissue evidence="2">Muscle</tissue>
    </source>
</reference>